<protein>
    <submittedName>
        <fullName evidence="5">Bacterio-opsin activator HTH domain protein</fullName>
    </submittedName>
</protein>
<dbReference type="PANTHER" id="PTHR34236:SF1">
    <property type="entry name" value="DIMETHYL SULFOXIDE REDUCTASE TRANSCRIPTIONAL ACTIVATOR"/>
    <property type="match status" value="1"/>
</dbReference>
<comment type="caution">
    <text evidence="5">The sequence shown here is derived from an EMBL/GenBank/DDBJ whole genome shotgun (WGS) entry which is preliminary data.</text>
</comment>
<reference evidence="5 6" key="1">
    <citation type="journal article" date="2014" name="PLoS Genet.">
        <title>Phylogenetically driven sequencing of extremely halophilic archaea reveals strategies for static and dynamic osmo-response.</title>
        <authorList>
            <person name="Becker E.A."/>
            <person name="Seitzer P.M."/>
            <person name="Tritt A."/>
            <person name="Larsen D."/>
            <person name="Krusor M."/>
            <person name="Yao A.I."/>
            <person name="Wu D."/>
            <person name="Madern D."/>
            <person name="Eisen J.A."/>
            <person name="Darling A.E."/>
            <person name="Facciotti M.T."/>
        </authorList>
    </citation>
    <scope>NUCLEOTIDE SEQUENCE [LARGE SCALE GENOMIC DNA]</scope>
    <source>
        <strain evidence="5 6">DSM 5350</strain>
    </source>
</reference>
<gene>
    <name evidence="5" type="ORF">C449_05432</name>
</gene>
<evidence type="ECO:0000256" key="3">
    <source>
        <dbReference type="SAM" id="MobiDB-lite"/>
    </source>
</evidence>
<dbReference type="AlphaFoldDB" id="M0MKE2"/>
<dbReference type="EMBL" id="AOMD01000015">
    <property type="protein sequence ID" value="EMA46121.1"/>
    <property type="molecule type" value="Genomic_DNA"/>
</dbReference>
<feature type="domain" description="HTH bat-type" evidence="4">
    <location>
        <begin position="20"/>
        <end position="71"/>
    </location>
</feature>
<name>M0MKE2_9EURY</name>
<feature type="compositionally biased region" description="Low complexity" evidence="3">
    <location>
        <begin position="72"/>
        <end position="88"/>
    </location>
</feature>
<dbReference type="InParanoid" id="M0MKE2"/>
<sequence length="98" mass="10243">MEGRAEIDANVVVVAPVARLTDRQREVVATAAELGYYDVPRTATLADVATVLGVAASTVSDHLRKAESAMMSSVAEPPSSTSPSTRSARSVDDSEPKV</sequence>
<dbReference type="RefSeq" id="WP_006076943.1">
    <property type="nucleotide sequence ID" value="NZ_AOMD01000015.1"/>
</dbReference>
<keyword evidence="1" id="KW-0805">Transcription regulation</keyword>
<dbReference type="InterPro" id="IPR013324">
    <property type="entry name" value="RNA_pol_sigma_r3/r4-like"/>
</dbReference>
<dbReference type="InterPro" id="IPR036388">
    <property type="entry name" value="WH-like_DNA-bd_sf"/>
</dbReference>
<dbReference type="OrthoDB" id="194393at2157"/>
<dbReference type="PATRIC" id="fig|1227455.4.peg.1104"/>
<accession>M0MKE2</accession>
<keyword evidence="6" id="KW-1185">Reference proteome</keyword>
<dbReference type="Gene3D" id="1.10.10.10">
    <property type="entry name" value="Winged helix-like DNA-binding domain superfamily/Winged helix DNA-binding domain"/>
    <property type="match status" value="1"/>
</dbReference>
<dbReference type="InterPro" id="IPR007050">
    <property type="entry name" value="HTH_bacterioopsin"/>
</dbReference>
<dbReference type="SUPFAM" id="SSF88659">
    <property type="entry name" value="Sigma3 and sigma4 domains of RNA polymerase sigma factors"/>
    <property type="match status" value="1"/>
</dbReference>
<feature type="region of interest" description="Disordered" evidence="3">
    <location>
        <begin position="67"/>
        <end position="98"/>
    </location>
</feature>
<evidence type="ECO:0000313" key="6">
    <source>
        <dbReference type="Proteomes" id="UP000011669"/>
    </source>
</evidence>
<proteinExistence type="predicted"/>
<dbReference type="PANTHER" id="PTHR34236">
    <property type="entry name" value="DIMETHYL SULFOXIDE REDUCTASE TRANSCRIPTIONAL ACTIVATOR"/>
    <property type="match status" value="1"/>
</dbReference>
<evidence type="ECO:0000259" key="4">
    <source>
        <dbReference type="Pfam" id="PF04967"/>
    </source>
</evidence>
<dbReference type="STRING" id="1227455.C449_05432"/>
<evidence type="ECO:0000313" key="5">
    <source>
        <dbReference type="EMBL" id="EMA46121.1"/>
    </source>
</evidence>
<keyword evidence="2" id="KW-0804">Transcription</keyword>
<evidence type="ECO:0000256" key="2">
    <source>
        <dbReference type="ARBA" id="ARBA00023163"/>
    </source>
</evidence>
<dbReference type="Proteomes" id="UP000011669">
    <property type="component" value="Unassembled WGS sequence"/>
</dbReference>
<evidence type="ECO:0000256" key="1">
    <source>
        <dbReference type="ARBA" id="ARBA00023015"/>
    </source>
</evidence>
<organism evidence="5 6">
    <name type="scientific">Halococcus saccharolyticus DSM 5350</name>
    <dbReference type="NCBI Taxonomy" id="1227455"/>
    <lineage>
        <taxon>Archaea</taxon>
        <taxon>Methanobacteriati</taxon>
        <taxon>Methanobacteriota</taxon>
        <taxon>Stenosarchaea group</taxon>
        <taxon>Halobacteria</taxon>
        <taxon>Halobacteriales</taxon>
        <taxon>Halococcaceae</taxon>
        <taxon>Halococcus</taxon>
    </lineage>
</organism>
<dbReference type="Pfam" id="PF04967">
    <property type="entry name" value="HTH_10"/>
    <property type="match status" value="1"/>
</dbReference>
<feature type="compositionally biased region" description="Basic and acidic residues" evidence="3">
    <location>
        <begin position="89"/>
        <end position="98"/>
    </location>
</feature>